<reference evidence="2" key="1">
    <citation type="submission" date="2021-10" db="EMBL/GenBank/DDBJ databases">
        <authorList>
            <person name="Piombo E."/>
        </authorList>
    </citation>
    <scope>NUCLEOTIDE SEQUENCE</scope>
</reference>
<evidence type="ECO:0000256" key="1">
    <source>
        <dbReference type="SAM" id="MobiDB-lite"/>
    </source>
</evidence>
<comment type="caution">
    <text evidence="2">The sequence shown here is derived from an EMBL/GenBank/DDBJ whole genome shotgun (WGS) entry which is preliminary data.</text>
</comment>
<gene>
    <name evidence="2" type="ORF">CSOL1703_00017181</name>
</gene>
<protein>
    <submittedName>
        <fullName evidence="2">Uncharacterized protein</fullName>
    </submittedName>
</protein>
<sequence length="85" mass="10226">MLMFSTARRRPSRPMALSTNAERRHVIIINFDRAILRPPLKHYQLSAVSRTKRQHRVENLKIHSQKRRKRSLPLNRSQFTHLMSR</sequence>
<evidence type="ECO:0000313" key="2">
    <source>
        <dbReference type="EMBL" id="CAH0055275.1"/>
    </source>
</evidence>
<dbReference type="AlphaFoldDB" id="A0A9N9ZFB8"/>
<dbReference type="Proteomes" id="UP000775872">
    <property type="component" value="Unassembled WGS sequence"/>
</dbReference>
<proteinExistence type="predicted"/>
<feature type="compositionally biased region" description="Polar residues" evidence="1">
    <location>
        <begin position="74"/>
        <end position="85"/>
    </location>
</feature>
<evidence type="ECO:0000313" key="3">
    <source>
        <dbReference type="Proteomes" id="UP000775872"/>
    </source>
</evidence>
<keyword evidence="3" id="KW-1185">Reference proteome</keyword>
<organism evidence="2 3">
    <name type="scientific">Clonostachys solani</name>
    <dbReference type="NCBI Taxonomy" id="160281"/>
    <lineage>
        <taxon>Eukaryota</taxon>
        <taxon>Fungi</taxon>
        <taxon>Dikarya</taxon>
        <taxon>Ascomycota</taxon>
        <taxon>Pezizomycotina</taxon>
        <taxon>Sordariomycetes</taxon>
        <taxon>Hypocreomycetidae</taxon>
        <taxon>Hypocreales</taxon>
        <taxon>Bionectriaceae</taxon>
        <taxon>Clonostachys</taxon>
    </lineage>
</organism>
<dbReference type="EMBL" id="CABFOC020000054">
    <property type="protein sequence ID" value="CAH0055275.1"/>
    <property type="molecule type" value="Genomic_DNA"/>
</dbReference>
<accession>A0A9N9ZFB8</accession>
<name>A0A9N9ZFB8_9HYPO</name>
<feature type="region of interest" description="Disordered" evidence="1">
    <location>
        <begin position="61"/>
        <end position="85"/>
    </location>
</feature>
<dbReference type="OrthoDB" id="2156052at2759"/>